<gene>
    <name evidence="1" type="ORF">G5C33_18440</name>
</gene>
<evidence type="ECO:0000313" key="1">
    <source>
        <dbReference type="EMBL" id="QIG81569.1"/>
    </source>
</evidence>
<accession>A0A6G6Y9H3</accession>
<proteinExistence type="predicted"/>
<evidence type="ECO:0008006" key="3">
    <source>
        <dbReference type="Google" id="ProtNLM"/>
    </source>
</evidence>
<sequence length="182" mass="19104">MTPGFSGAVLAAARDAAKAYLRIADTSEDALIESLAESALALAEAFVGRALILRGFEDVMPVSRAWQRLDMAPVMAITAVTGIPAEGPEAELPVDAYAIDIDADGNGWIRVLAPGTAGRVRVTFQCGTAIDWDSLPAPIRQAVLLLIEHLFGGAEGAAPPVAAAALLRPWRRLRLRGAEHAA</sequence>
<dbReference type="InterPro" id="IPR011738">
    <property type="entry name" value="Phage_CHP"/>
</dbReference>
<dbReference type="AlphaFoldDB" id="A0A6G6Y9H3"/>
<dbReference type="RefSeq" id="WP_165328496.1">
    <property type="nucleotide sequence ID" value="NZ_CP049109.1"/>
</dbReference>
<dbReference type="Proteomes" id="UP000501568">
    <property type="component" value="Chromosome"/>
</dbReference>
<keyword evidence="2" id="KW-1185">Reference proteome</keyword>
<reference evidence="1 2" key="1">
    <citation type="submission" date="2020-02" db="EMBL/GenBank/DDBJ databases">
        <authorList>
            <person name="Zheng R.K."/>
            <person name="Sun C.M."/>
        </authorList>
    </citation>
    <scope>NUCLEOTIDE SEQUENCE [LARGE SCALE GENOMIC DNA]</scope>
    <source>
        <strain evidence="2">zrk23</strain>
    </source>
</reference>
<dbReference type="NCBIfam" id="TIGR02215">
    <property type="entry name" value="phage_chp_gp8"/>
    <property type="match status" value="1"/>
</dbReference>
<dbReference type="EMBL" id="CP049109">
    <property type="protein sequence ID" value="QIG81569.1"/>
    <property type="molecule type" value="Genomic_DNA"/>
</dbReference>
<dbReference type="Gene3D" id="1.10.3230.30">
    <property type="entry name" value="Phage gp6-like head-tail connector protein"/>
    <property type="match status" value="1"/>
</dbReference>
<protein>
    <recommendedName>
        <fullName evidence="3">Phage gp6-like head-tail connector protein</fullName>
    </recommendedName>
</protein>
<name>A0A6G6Y9H3_9SPHN</name>
<organism evidence="1 2">
    <name type="scientific">Stakelama tenebrarum</name>
    <dbReference type="NCBI Taxonomy" id="2711215"/>
    <lineage>
        <taxon>Bacteria</taxon>
        <taxon>Pseudomonadati</taxon>
        <taxon>Pseudomonadota</taxon>
        <taxon>Alphaproteobacteria</taxon>
        <taxon>Sphingomonadales</taxon>
        <taxon>Sphingomonadaceae</taxon>
        <taxon>Stakelama</taxon>
    </lineage>
</organism>
<evidence type="ECO:0000313" key="2">
    <source>
        <dbReference type="Proteomes" id="UP000501568"/>
    </source>
</evidence>
<dbReference type="KEGG" id="spzr:G5C33_18440"/>